<accession>A0ABP5E2P5</accession>
<protein>
    <submittedName>
        <fullName evidence="4">SDR family oxidoreductase</fullName>
    </submittedName>
</protein>
<keyword evidence="3" id="KW-0560">Oxidoreductase</keyword>
<evidence type="ECO:0000256" key="3">
    <source>
        <dbReference type="ARBA" id="ARBA00023002"/>
    </source>
</evidence>
<dbReference type="CDD" id="cd05233">
    <property type="entry name" value="SDR_c"/>
    <property type="match status" value="1"/>
</dbReference>
<dbReference type="SUPFAM" id="SSF51735">
    <property type="entry name" value="NAD(P)-binding Rossmann-fold domains"/>
    <property type="match status" value="1"/>
</dbReference>
<dbReference type="RefSeq" id="WP_344660613.1">
    <property type="nucleotide sequence ID" value="NZ_BAAAQM010000042.1"/>
</dbReference>
<dbReference type="InterPro" id="IPR002347">
    <property type="entry name" value="SDR_fam"/>
</dbReference>
<keyword evidence="2" id="KW-0521">NADP</keyword>
<evidence type="ECO:0000313" key="5">
    <source>
        <dbReference type="Proteomes" id="UP001499854"/>
    </source>
</evidence>
<dbReference type="InterPro" id="IPR036291">
    <property type="entry name" value="NAD(P)-bd_dom_sf"/>
</dbReference>
<organism evidence="4 5">
    <name type="scientific">Catenulispora subtropica</name>
    <dbReference type="NCBI Taxonomy" id="450798"/>
    <lineage>
        <taxon>Bacteria</taxon>
        <taxon>Bacillati</taxon>
        <taxon>Actinomycetota</taxon>
        <taxon>Actinomycetes</taxon>
        <taxon>Catenulisporales</taxon>
        <taxon>Catenulisporaceae</taxon>
        <taxon>Catenulispora</taxon>
    </lineage>
</organism>
<name>A0ABP5E2P5_9ACTN</name>
<sequence>MGQIVISGGGTGIGLAAARLFGADGNRVHIVGRRAKVVEDAAAALNAEFGEQRVVAHAADLTETADVERVAGAIAETGDPVDVLVNNAGGNFGTAGADATLAEVAADYRANFEGNVLTAVLLTEALIPQLARPGGAIVTVTSIAAVRGPGSYGGAKAHLHAVTYEWATSLAADGIRANAVAPGFTEDTEFFGARMNPAFHASRVGQTLLKKAGTPDEIAEAIKYLAGAANVTGEILHINGGAVLGR</sequence>
<gene>
    <name evidence="4" type="ORF">GCM10009838_61060</name>
</gene>
<reference evidence="5" key="1">
    <citation type="journal article" date="2019" name="Int. J. Syst. Evol. Microbiol.">
        <title>The Global Catalogue of Microorganisms (GCM) 10K type strain sequencing project: providing services to taxonomists for standard genome sequencing and annotation.</title>
        <authorList>
            <consortium name="The Broad Institute Genomics Platform"/>
            <consortium name="The Broad Institute Genome Sequencing Center for Infectious Disease"/>
            <person name="Wu L."/>
            <person name="Ma J."/>
        </authorList>
    </citation>
    <scope>NUCLEOTIDE SEQUENCE [LARGE SCALE GENOMIC DNA]</scope>
    <source>
        <strain evidence="5">JCM 16013</strain>
    </source>
</reference>
<dbReference type="Gene3D" id="3.40.50.720">
    <property type="entry name" value="NAD(P)-binding Rossmann-like Domain"/>
    <property type="match status" value="1"/>
</dbReference>
<comment type="caution">
    <text evidence="4">The sequence shown here is derived from an EMBL/GenBank/DDBJ whole genome shotgun (WGS) entry which is preliminary data.</text>
</comment>
<dbReference type="PRINTS" id="PR00080">
    <property type="entry name" value="SDRFAMILY"/>
</dbReference>
<evidence type="ECO:0000313" key="4">
    <source>
        <dbReference type="EMBL" id="GAA1989786.1"/>
    </source>
</evidence>
<dbReference type="Pfam" id="PF13561">
    <property type="entry name" value="adh_short_C2"/>
    <property type="match status" value="1"/>
</dbReference>
<evidence type="ECO:0000256" key="1">
    <source>
        <dbReference type="ARBA" id="ARBA00006484"/>
    </source>
</evidence>
<keyword evidence="5" id="KW-1185">Reference proteome</keyword>
<dbReference type="PANTHER" id="PTHR43618">
    <property type="entry name" value="7-ALPHA-HYDROXYSTEROID DEHYDROGENASE"/>
    <property type="match status" value="1"/>
</dbReference>
<comment type="similarity">
    <text evidence="1">Belongs to the short-chain dehydrogenases/reductases (SDR) family.</text>
</comment>
<dbReference type="PANTHER" id="PTHR43618:SF8">
    <property type="entry name" value="7ALPHA-HYDROXYSTEROID DEHYDROGENASE"/>
    <property type="match status" value="1"/>
</dbReference>
<dbReference type="Proteomes" id="UP001499854">
    <property type="component" value="Unassembled WGS sequence"/>
</dbReference>
<dbReference type="EMBL" id="BAAAQM010000042">
    <property type="protein sequence ID" value="GAA1989786.1"/>
    <property type="molecule type" value="Genomic_DNA"/>
</dbReference>
<evidence type="ECO:0000256" key="2">
    <source>
        <dbReference type="ARBA" id="ARBA00022857"/>
    </source>
</evidence>
<proteinExistence type="inferred from homology"/>
<dbReference type="PRINTS" id="PR00081">
    <property type="entry name" value="GDHRDH"/>
</dbReference>
<dbReference type="InterPro" id="IPR052178">
    <property type="entry name" value="Sec_Metab_Biosynth_SDR"/>
</dbReference>